<comment type="caution">
    <text evidence="2">The sequence shown here is derived from an EMBL/GenBank/DDBJ whole genome shotgun (WGS) entry which is preliminary data.</text>
</comment>
<reference evidence="2 3" key="1">
    <citation type="journal article" date="2011" name="J. Bacteriol.">
        <title>Genome sequence of Salinisphaera shabanensis, a gammaproteobacterium from the harsh, variable environment of the brine-seawater interface of the Shaban Deep in the Red Sea.</title>
        <authorList>
            <person name="Antunes A."/>
            <person name="Alam I."/>
            <person name="Bajic V.B."/>
            <person name="Stingl U."/>
        </authorList>
    </citation>
    <scope>NUCLEOTIDE SEQUENCE [LARGE SCALE GENOMIC DNA]</scope>
    <source>
        <strain evidence="2 3">E1L3A</strain>
    </source>
</reference>
<dbReference type="Gene3D" id="2.40.160.10">
    <property type="entry name" value="Porin"/>
    <property type="match status" value="1"/>
</dbReference>
<sequence>MNRFQLRAMGVLAGAAVTAMPMLASAGITLYEEGNKSLEIGGRLQPQYRLVDADSEGEGSDSGDDFFLRRMRFYIEGTLTENIYGIWQVDFGDTSEDPEVKDAFINYSGLSAGEIQVGNMNVPYSRELLTSSKRQQFVERTVVGDHNFGVPDRQIGILYTAAPSDVFQVAAGVFNAGLESDLDKVDFESRVSGDPDYFGKMFAGRIDFTPLGGFKLAQGAFGEETKFGLGLNGFYWDNDSDAGFEDFEADSSPEGEYDSVTGLGVDAAFRSGYFSADAAIQYTNAEVTDGTRDFLSDNGVTDGIGFVNDEGDAKFMTYMVKAGYMIVPSKLEFTAGFSALDLDDGYRDADGTIISDDMDKRYSAGLNYFFNKHDAKIQLTYEIGRDVLYANDANGQVINPAGIGEDQNTLFLQFQQVL</sequence>
<dbReference type="Proteomes" id="UP000006242">
    <property type="component" value="Unassembled WGS sequence"/>
</dbReference>
<reference evidence="2 3" key="2">
    <citation type="journal article" date="2013" name="PLoS ONE">
        <title>INDIGO - INtegrated Data Warehouse of MIcrobial GenOmes with Examples from the Red Sea Extremophiles.</title>
        <authorList>
            <person name="Alam I."/>
            <person name="Antunes A."/>
            <person name="Kamau A.A."/>
            <person name="Ba Alawi W."/>
            <person name="Kalkatawi M."/>
            <person name="Stingl U."/>
            <person name="Bajic V.B."/>
        </authorList>
    </citation>
    <scope>NUCLEOTIDE SEQUENCE [LARGE SCALE GENOMIC DNA]</scope>
    <source>
        <strain evidence="2 3">E1L3A</strain>
    </source>
</reference>
<feature type="signal peptide" evidence="1">
    <location>
        <begin position="1"/>
        <end position="26"/>
    </location>
</feature>
<evidence type="ECO:0000313" key="2">
    <source>
        <dbReference type="EMBL" id="ERJ18845.1"/>
    </source>
</evidence>
<name>U2ELP8_9GAMM</name>
<keyword evidence="3" id="KW-1185">Reference proteome</keyword>
<dbReference type="AlphaFoldDB" id="U2ELP8"/>
<evidence type="ECO:0000313" key="3">
    <source>
        <dbReference type="Proteomes" id="UP000006242"/>
    </source>
</evidence>
<dbReference type="Pfam" id="PF07396">
    <property type="entry name" value="Porin_O_P"/>
    <property type="match status" value="1"/>
</dbReference>
<dbReference type="InterPro" id="IPR023614">
    <property type="entry name" value="Porin_dom_sf"/>
</dbReference>
<proteinExistence type="predicted"/>
<dbReference type="eggNOG" id="COG3746">
    <property type="taxonomic scope" value="Bacteria"/>
</dbReference>
<keyword evidence="1" id="KW-0732">Signal</keyword>
<dbReference type="RefSeq" id="WP_006912482.1">
    <property type="nucleotide sequence ID" value="NZ_AFNV02000014.1"/>
</dbReference>
<organism evidence="2 3">
    <name type="scientific">Salinisphaera shabanensis E1L3A</name>
    <dbReference type="NCBI Taxonomy" id="1033802"/>
    <lineage>
        <taxon>Bacteria</taxon>
        <taxon>Pseudomonadati</taxon>
        <taxon>Pseudomonadota</taxon>
        <taxon>Gammaproteobacteria</taxon>
        <taxon>Salinisphaerales</taxon>
        <taxon>Salinisphaeraceae</taxon>
        <taxon>Salinisphaera</taxon>
    </lineage>
</organism>
<dbReference type="InterPro" id="IPR010870">
    <property type="entry name" value="Porin_O/P"/>
</dbReference>
<gene>
    <name evidence="2" type="ORF">SSPSH_002138</name>
</gene>
<accession>U2ELP8</accession>
<dbReference type="SUPFAM" id="SSF56935">
    <property type="entry name" value="Porins"/>
    <property type="match status" value="1"/>
</dbReference>
<dbReference type="EMBL" id="AFNV02000014">
    <property type="protein sequence ID" value="ERJ18845.1"/>
    <property type="molecule type" value="Genomic_DNA"/>
</dbReference>
<protein>
    <submittedName>
        <fullName evidence="2">Phosphate-selective porin O protein</fullName>
    </submittedName>
</protein>
<evidence type="ECO:0000256" key="1">
    <source>
        <dbReference type="SAM" id="SignalP"/>
    </source>
</evidence>
<dbReference type="OrthoDB" id="9807854at2"/>
<feature type="chain" id="PRO_5004625896" evidence="1">
    <location>
        <begin position="27"/>
        <end position="418"/>
    </location>
</feature>